<keyword evidence="4" id="KW-1185">Reference proteome</keyword>
<name>A0A517TYV8_9BACT</name>
<gene>
    <name evidence="3" type="ORF">I41_27480</name>
</gene>
<feature type="compositionally biased region" description="Gly residues" evidence="1">
    <location>
        <begin position="49"/>
        <end position="60"/>
    </location>
</feature>
<dbReference type="PROSITE" id="PS51257">
    <property type="entry name" value="PROKAR_LIPOPROTEIN"/>
    <property type="match status" value="1"/>
</dbReference>
<feature type="compositionally biased region" description="Low complexity" evidence="1">
    <location>
        <begin position="26"/>
        <end position="38"/>
    </location>
</feature>
<accession>A0A517TYV8</accession>
<dbReference type="EMBL" id="CP036339">
    <property type="protein sequence ID" value="QDT73559.1"/>
    <property type="molecule type" value="Genomic_DNA"/>
</dbReference>
<evidence type="ECO:0000313" key="3">
    <source>
        <dbReference type="EMBL" id="QDT73559.1"/>
    </source>
</evidence>
<keyword evidence="2" id="KW-0732">Signal</keyword>
<dbReference type="KEGG" id="llh:I41_27480"/>
<proteinExistence type="predicted"/>
<reference evidence="3 4" key="1">
    <citation type="submission" date="2019-02" db="EMBL/GenBank/DDBJ databases">
        <title>Deep-cultivation of Planctomycetes and their phenomic and genomic characterization uncovers novel biology.</title>
        <authorList>
            <person name="Wiegand S."/>
            <person name="Jogler M."/>
            <person name="Boedeker C."/>
            <person name="Pinto D."/>
            <person name="Vollmers J."/>
            <person name="Rivas-Marin E."/>
            <person name="Kohn T."/>
            <person name="Peeters S.H."/>
            <person name="Heuer A."/>
            <person name="Rast P."/>
            <person name="Oberbeckmann S."/>
            <person name="Bunk B."/>
            <person name="Jeske O."/>
            <person name="Meyerdierks A."/>
            <person name="Storesund J.E."/>
            <person name="Kallscheuer N."/>
            <person name="Luecker S."/>
            <person name="Lage O.M."/>
            <person name="Pohl T."/>
            <person name="Merkel B.J."/>
            <person name="Hornburger P."/>
            <person name="Mueller R.-W."/>
            <person name="Bruemmer F."/>
            <person name="Labrenz M."/>
            <person name="Spormann A.M."/>
            <person name="Op den Camp H."/>
            <person name="Overmann J."/>
            <person name="Amann R."/>
            <person name="Jetten M.S.M."/>
            <person name="Mascher T."/>
            <person name="Medema M.H."/>
            <person name="Devos D.P."/>
            <person name="Kaster A.-K."/>
            <person name="Ovreas L."/>
            <person name="Rohde M."/>
            <person name="Galperin M.Y."/>
            <person name="Jogler C."/>
        </authorList>
    </citation>
    <scope>NUCLEOTIDE SEQUENCE [LARGE SCALE GENOMIC DNA]</scope>
    <source>
        <strain evidence="3 4">I41</strain>
    </source>
</reference>
<feature type="signal peptide" evidence="2">
    <location>
        <begin position="1"/>
        <end position="25"/>
    </location>
</feature>
<dbReference type="RefSeq" id="WP_246133660.1">
    <property type="nucleotide sequence ID" value="NZ_CP036339.1"/>
</dbReference>
<evidence type="ECO:0000313" key="4">
    <source>
        <dbReference type="Proteomes" id="UP000317909"/>
    </source>
</evidence>
<organism evidence="3 4">
    <name type="scientific">Lacipirellula limnantheis</name>
    <dbReference type="NCBI Taxonomy" id="2528024"/>
    <lineage>
        <taxon>Bacteria</taxon>
        <taxon>Pseudomonadati</taxon>
        <taxon>Planctomycetota</taxon>
        <taxon>Planctomycetia</taxon>
        <taxon>Pirellulales</taxon>
        <taxon>Lacipirellulaceae</taxon>
        <taxon>Lacipirellula</taxon>
    </lineage>
</organism>
<dbReference type="Proteomes" id="UP000317909">
    <property type="component" value="Chromosome"/>
</dbReference>
<dbReference type="AlphaFoldDB" id="A0A517TYV8"/>
<sequence length="167" mass="17243" precursor="true">MKRWMSFLSLTGTLLMFSGCSEKKAAPPAADATSMAEAVGGAKEESGGHSHGSGPHGGAVADWGGGAYHVEFTVDHDAKKATVYVLGSDGKSAAPVKAESINLLIDEPATEMELKAVPLEGESDGMSSRFVGEHDTIGVVREFAGTIRGEVDGTPYVGEFAEVAGEN</sequence>
<feature type="chain" id="PRO_5021808748" evidence="2">
    <location>
        <begin position="26"/>
        <end position="167"/>
    </location>
</feature>
<evidence type="ECO:0000256" key="2">
    <source>
        <dbReference type="SAM" id="SignalP"/>
    </source>
</evidence>
<protein>
    <submittedName>
        <fullName evidence="3">Uncharacterized protein</fullName>
    </submittedName>
</protein>
<evidence type="ECO:0000256" key="1">
    <source>
        <dbReference type="SAM" id="MobiDB-lite"/>
    </source>
</evidence>
<feature type="region of interest" description="Disordered" evidence="1">
    <location>
        <begin position="26"/>
        <end position="60"/>
    </location>
</feature>